<keyword evidence="2" id="KW-1185">Reference proteome</keyword>
<dbReference type="Proteomes" id="UP001341840">
    <property type="component" value="Unassembled WGS sequence"/>
</dbReference>
<sequence>MDTICRYIVPDFCTSGAEVWRARVPMIIFHIVEYHKPDQVMQQFGLDQPILARPHQHDHLLGSKTIGLLPTGITFAGGTHIESASNKPALPIQTSIQLPSKEDEPEVWLLNHSLQHLLCYSSVYYHNNNSLSNQHPYQYPRYIVYLIPPPHTGVAGSSSSTATASPFPLHFPYPYPYSAYQFPPVSPPP</sequence>
<comment type="caution">
    <text evidence="1">The sequence shown here is derived from an EMBL/GenBank/DDBJ whole genome shotgun (WGS) entry which is preliminary data.</text>
</comment>
<organism evidence="1 2">
    <name type="scientific">Stylosanthes scabra</name>
    <dbReference type="NCBI Taxonomy" id="79078"/>
    <lineage>
        <taxon>Eukaryota</taxon>
        <taxon>Viridiplantae</taxon>
        <taxon>Streptophyta</taxon>
        <taxon>Embryophyta</taxon>
        <taxon>Tracheophyta</taxon>
        <taxon>Spermatophyta</taxon>
        <taxon>Magnoliopsida</taxon>
        <taxon>eudicotyledons</taxon>
        <taxon>Gunneridae</taxon>
        <taxon>Pentapetalae</taxon>
        <taxon>rosids</taxon>
        <taxon>fabids</taxon>
        <taxon>Fabales</taxon>
        <taxon>Fabaceae</taxon>
        <taxon>Papilionoideae</taxon>
        <taxon>50 kb inversion clade</taxon>
        <taxon>dalbergioids sensu lato</taxon>
        <taxon>Dalbergieae</taxon>
        <taxon>Pterocarpus clade</taxon>
        <taxon>Stylosanthes</taxon>
    </lineage>
</organism>
<evidence type="ECO:0000313" key="1">
    <source>
        <dbReference type="EMBL" id="MED6139010.1"/>
    </source>
</evidence>
<protein>
    <submittedName>
        <fullName evidence="1">Uncharacterized protein</fullName>
    </submittedName>
</protein>
<proteinExistence type="predicted"/>
<dbReference type="EMBL" id="JASCZI010061559">
    <property type="protein sequence ID" value="MED6139010.1"/>
    <property type="molecule type" value="Genomic_DNA"/>
</dbReference>
<name>A0ABU6SSI0_9FABA</name>
<reference evidence="1 2" key="1">
    <citation type="journal article" date="2023" name="Plants (Basel)">
        <title>Bridging the Gap: Combining Genomics and Transcriptomics Approaches to Understand Stylosanthes scabra, an Orphan Legume from the Brazilian Caatinga.</title>
        <authorList>
            <person name="Ferreira-Neto J.R.C."/>
            <person name="da Silva M.D."/>
            <person name="Binneck E."/>
            <person name="de Melo N.F."/>
            <person name="da Silva R.H."/>
            <person name="de Melo A.L.T.M."/>
            <person name="Pandolfi V."/>
            <person name="Bustamante F.O."/>
            <person name="Brasileiro-Vidal A.C."/>
            <person name="Benko-Iseppon A.M."/>
        </authorList>
    </citation>
    <scope>NUCLEOTIDE SEQUENCE [LARGE SCALE GENOMIC DNA]</scope>
    <source>
        <tissue evidence="1">Leaves</tissue>
    </source>
</reference>
<gene>
    <name evidence="1" type="ORF">PIB30_079838</name>
</gene>
<accession>A0ABU6SSI0</accession>
<evidence type="ECO:0000313" key="2">
    <source>
        <dbReference type="Proteomes" id="UP001341840"/>
    </source>
</evidence>